<evidence type="ECO:0000256" key="8">
    <source>
        <dbReference type="ARBA" id="ARBA00023136"/>
    </source>
</evidence>
<evidence type="ECO:0000256" key="2">
    <source>
        <dbReference type="ARBA" id="ARBA00006375"/>
    </source>
</evidence>
<name>A0A8H4QNU4_9AGAR</name>
<keyword evidence="13" id="KW-1185">Reference proteome</keyword>
<dbReference type="EMBL" id="JAACJL010000045">
    <property type="protein sequence ID" value="KAF4614223.1"/>
    <property type="molecule type" value="Genomic_DNA"/>
</dbReference>
<dbReference type="InterPro" id="IPR023395">
    <property type="entry name" value="MCP_dom_sf"/>
</dbReference>
<feature type="repeat" description="Solcar" evidence="9">
    <location>
        <begin position="11"/>
        <end position="102"/>
    </location>
</feature>
<comment type="caution">
    <text evidence="12">The sequence shown here is derived from an EMBL/GenBank/DDBJ whole genome shotgun (WGS) entry which is preliminary data.</text>
</comment>
<dbReference type="Gene3D" id="1.50.40.10">
    <property type="entry name" value="Mitochondrial carrier domain"/>
    <property type="match status" value="1"/>
</dbReference>
<dbReference type="PANTHER" id="PTHR45939:SF1">
    <property type="entry name" value="MITOCHONDRIAL THIAMINE PYROPHOSPHATE CARRIER 1-RELATED"/>
    <property type="match status" value="1"/>
</dbReference>
<sequence>MSVQSKPVQQLTPFGAALAGALGGCFSTAVVYPLDVAKTRIQALPADSKGKNKAGLSIMAVLLRIYKQEGLAGLYRGFGATMLNTFSMQYAYFFFYSFVRSSYIKRLTSKLPPGSKLPPLSTAAELLLGALAGALAQIFTIPVSVIATRQQVGRPRKAGSDPSEPVSGTDDSFMSVAKEIVEEEGVTGLWLGIKPGLVLTVNPAITYGAFERVKSLVLLARGNSSTKMGPWLSFVIGALSKTLATIVTYPYIMAKVRIQARSADIEDAAEKHEELPHTHEYHHKHSKHVGALDILARVWKREGFTGWYQGMEAQITKAVLSQALLFMSKEQFEHWALLIMIFFARLRR</sequence>
<dbReference type="PROSITE" id="PS50920">
    <property type="entry name" value="SOLCAR"/>
    <property type="match status" value="3"/>
</dbReference>
<evidence type="ECO:0000256" key="6">
    <source>
        <dbReference type="ARBA" id="ARBA00022989"/>
    </source>
</evidence>
<evidence type="ECO:0000256" key="7">
    <source>
        <dbReference type="ARBA" id="ARBA00023128"/>
    </source>
</evidence>
<feature type="transmembrane region" description="Helical" evidence="11">
    <location>
        <begin position="12"/>
        <end position="34"/>
    </location>
</feature>
<dbReference type="InterPro" id="IPR052217">
    <property type="entry name" value="Mito/Peroxisomal_Carrier"/>
</dbReference>
<feature type="transmembrane region" description="Helical" evidence="11">
    <location>
        <begin position="126"/>
        <end position="147"/>
    </location>
</feature>
<reference evidence="12 13" key="1">
    <citation type="submission" date="2019-12" db="EMBL/GenBank/DDBJ databases">
        <authorList>
            <person name="Floudas D."/>
            <person name="Bentzer J."/>
            <person name="Ahren D."/>
            <person name="Johansson T."/>
            <person name="Persson P."/>
            <person name="Tunlid A."/>
        </authorList>
    </citation>
    <scope>NUCLEOTIDE SEQUENCE [LARGE SCALE GENOMIC DNA]</scope>
    <source>
        <strain evidence="12 13">CBS 102.39</strain>
    </source>
</reference>
<evidence type="ECO:0000256" key="10">
    <source>
        <dbReference type="RuleBase" id="RU000488"/>
    </source>
</evidence>
<dbReference type="PANTHER" id="PTHR45939">
    <property type="entry name" value="PEROXISOMAL MEMBRANE PROTEIN PMP34-RELATED"/>
    <property type="match status" value="1"/>
</dbReference>
<dbReference type="PRINTS" id="PR00926">
    <property type="entry name" value="MITOCARRIER"/>
</dbReference>
<organism evidence="12 13">
    <name type="scientific">Agrocybe pediades</name>
    <dbReference type="NCBI Taxonomy" id="84607"/>
    <lineage>
        <taxon>Eukaryota</taxon>
        <taxon>Fungi</taxon>
        <taxon>Dikarya</taxon>
        <taxon>Basidiomycota</taxon>
        <taxon>Agaricomycotina</taxon>
        <taxon>Agaricomycetes</taxon>
        <taxon>Agaricomycetidae</taxon>
        <taxon>Agaricales</taxon>
        <taxon>Agaricineae</taxon>
        <taxon>Strophariaceae</taxon>
        <taxon>Agrocybe</taxon>
    </lineage>
</organism>
<dbReference type="PROSITE" id="PS51257">
    <property type="entry name" value="PROKAR_LIPOPROTEIN"/>
    <property type="match status" value="1"/>
</dbReference>
<keyword evidence="3 10" id="KW-0813">Transport</keyword>
<comment type="similarity">
    <text evidence="2 10">Belongs to the mitochondrial carrier (TC 2.A.29) family.</text>
</comment>
<dbReference type="Pfam" id="PF00153">
    <property type="entry name" value="Mito_carr"/>
    <property type="match status" value="3"/>
</dbReference>
<evidence type="ECO:0000313" key="12">
    <source>
        <dbReference type="EMBL" id="KAF4614223.1"/>
    </source>
</evidence>
<proteinExistence type="inferred from homology"/>
<dbReference type="InterPro" id="IPR018108">
    <property type="entry name" value="MCP_transmembrane"/>
</dbReference>
<protein>
    <submittedName>
        <fullName evidence="12">Uncharacterized protein</fullName>
    </submittedName>
</protein>
<evidence type="ECO:0000256" key="11">
    <source>
        <dbReference type="SAM" id="Phobius"/>
    </source>
</evidence>
<evidence type="ECO:0000256" key="3">
    <source>
        <dbReference type="ARBA" id="ARBA00022448"/>
    </source>
</evidence>
<evidence type="ECO:0000256" key="1">
    <source>
        <dbReference type="ARBA" id="ARBA00004225"/>
    </source>
</evidence>
<evidence type="ECO:0000256" key="5">
    <source>
        <dbReference type="ARBA" id="ARBA00022737"/>
    </source>
</evidence>
<keyword evidence="6 11" id="KW-1133">Transmembrane helix</keyword>
<feature type="repeat" description="Solcar" evidence="9">
    <location>
        <begin position="228"/>
        <end position="335"/>
    </location>
</feature>
<keyword evidence="5" id="KW-0677">Repeat</keyword>
<dbReference type="GO" id="GO:0031966">
    <property type="term" value="C:mitochondrial membrane"/>
    <property type="evidence" value="ECO:0007669"/>
    <property type="project" value="UniProtKB-SubCell"/>
</dbReference>
<keyword evidence="7" id="KW-0496">Mitochondrion</keyword>
<keyword evidence="8 9" id="KW-0472">Membrane</keyword>
<feature type="repeat" description="Solcar" evidence="9">
    <location>
        <begin position="120"/>
        <end position="216"/>
    </location>
</feature>
<feature type="transmembrane region" description="Helical" evidence="11">
    <location>
        <begin position="231"/>
        <end position="252"/>
    </location>
</feature>
<dbReference type="InterPro" id="IPR002067">
    <property type="entry name" value="MCP"/>
</dbReference>
<accession>A0A8H4QNU4</accession>
<evidence type="ECO:0000256" key="4">
    <source>
        <dbReference type="ARBA" id="ARBA00022692"/>
    </source>
</evidence>
<comment type="subcellular location">
    <subcellularLocation>
        <location evidence="1">Mitochondrion membrane</location>
        <topology evidence="1">Multi-pass membrane protein</topology>
    </subcellularLocation>
</comment>
<dbReference type="SUPFAM" id="SSF103506">
    <property type="entry name" value="Mitochondrial carrier"/>
    <property type="match status" value="1"/>
</dbReference>
<dbReference type="Proteomes" id="UP000521872">
    <property type="component" value="Unassembled WGS sequence"/>
</dbReference>
<dbReference type="GO" id="GO:0015217">
    <property type="term" value="F:ADP transmembrane transporter activity"/>
    <property type="evidence" value="ECO:0007669"/>
    <property type="project" value="TreeGrafter"/>
</dbReference>
<dbReference type="OrthoDB" id="446044at2759"/>
<evidence type="ECO:0000256" key="9">
    <source>
        <dbReference type="PROSITE-ProRule" id="PRU00282"/>
    </source>
</evidence>
<feature type="transmembrane region" description="Helical" evidence="11">
    <location>
        <begin position="74"/>
        <end position="99"/>
    </location>
</feature>
<gene>
    <name evidence="12" type="ORF">D9613_007825</name>
</gene>
<dbReference type="AlphaFoldDB" id="A0A8H4QNU4"/>
<evidence type="ECO:0000313" key="13">
    <source>
        <dbReference type="Proteomes" id="UP000521872"/>
    </source>
</evidence>
<keyword evidence="4 9" id="KW-0812">Transmembrane</keyword>